<evidence type="ECO:0000259" key="4">
    <source>
        <dbReference type="Pfam" id="PF00329"/>
    </source>
</evidence>
<evidence type="ECO:0000256" key="2">
    <source>
        <dbReference type="ARBA" id="ARBA00022448"/>
    </source>
</evidence>
<sequence length="195" mass="22444">MEGFLRRVQAAVPAWLQRCVRTPEGAVLYAPPWAIPPLLRWLRDHGAGRFRQLMDVTAVDYPARPARFEVVYHLLSLRHNARLCVKTCVDEVQPVPSCTALFPSAGWAEREVWDLFGVPFAGHPDLRRLLTDYGFQGHPLRKDFPLSGYLEVRYDETQKRVIYEPVELSQEFRYFAFRTPWEGRALPAPRTPGPA</sequence>
<geneLocation type="mitochondrion" evidence="5"/>
<dbReference type="InterPro" id="IPR001268">
    <property type="entry name" value="NADH_UbQ_OxRdtase_30kDa_su"/>
</dbReference>
<evidence type="ECO:0000256" key="3">
    <source>
        <dbReference type="RuleBase" id="RU003456"/>
    </source>
</evidence>
<keyword evidence="2 3" id="KW-0813">Transport</keyword>
<accession>A0A4D6C4B3</accession>
<dbReference type="GO" id="GO:0016651">
    <property type="term" value="F:oxidoreductase activity, acting on NAD(P)H"/>
    <property type="evidence" value="ECO:0007669"/>
    <property type="project" value="InterPro"/>
</dbReference>
<dbReference type="PANTHER" id="PTHR10884:SF14">
    <property type="entry name" value="NADH DEHYDROGENASE [UBIQUINONE] IRON-SULFUR PROTEIN 3, MITOCHONDRIAL"/>
    <property type="match status" value="1"/>
</dbReference>
<proteinExistence type="inferred from homology"/>
<dbReference type="PROSITE" id="PS00542">
    <property type="entry name" value="COMPLEX1_30K"/>
    <property type="match status" value="1"/>
</dbReference>
<dbReference type="RefSeq" id="YP_009646635.1">
    <property type="nucleotide sequence ID" value="NC_042491.1"/>
</dbReference>
<dbReference type="PANTHER" id="PTHR10884">
    <property type="entry name" value="NADH DEHYDROGENASE UBIQUINONE IRON-SULFUR PROTEIN 3"/>
    <property type="match status" value="1"/>
</dbReference>
<reference evidence="5" key="1">
    <citation type="journal article" date="2019" name="Genome Biol. Evol.">
        <title>Tracing the Evolution of the Plastome and Mitogenome in the Chloropicophyceae Uncovered Convergent tRNA Gene Losses and a Variant Plastid Genetic Code.</title>
        <authorList>
            <person name="Turmel M."/>
            <person name="Dos Santos A.L."/>
            <person name="Otis C."/>
            <person name="Sergerie R."/>
            <person name="Lemieux C."/>
        </authorList>
    </citation>
    <scope>NUCLEOTIDE SEQUENCE</scope>
</reference>
<organism evidence="5">
    <name type="scientific">Picocystis salinarum</name>
    <dbReference type="NCBI Taxonomy" id="88271"/>
    <lineage>
        <taxon>Eukaryota</taxon>
        <taxon>Viridiplantae</taxon>
        <taxon>Chlorophyta</taxon>
        <taxon>Picocystophyceae</taxon>
        <taxon>Picocystales</taxon>
        <taxon>Picocystaceae</taxon>
        <taxon>Picocystis</taxon>
    </lineage>
</organism>
<dbReference type="SUPFAM" id="SSF143243">
    <property type="entry name" value="Nqo5-like"/>
    <property type="match status" value="1"/>
</dbReference>
<evidence type="ECO:0000313" key="5">
    <source>
        <dbReference type="EMBL" id="QBX98532.1"/>
    </source>
</evidence>
<feature type="domain" description="NADH:ubiquinone oxidoreductase 30kDa subunit" evidence="4">
    <location>
        <begin position="30"/>
        <end position="149"/>
    </location>
</feature>
<dbReference type="NCBIfam" id="NF004733">
    <property type="entry name" value="PRK06074.1-5"/>
    <property type="match status" value="1"/>
</dbReference>
<evidence type="ECO:0000256" key="1">
    <source>
        <dbReference type="ARBA" id="ARBA00007569"/>
    </source>
</evidence>
<keyword evidence="3" id="KW-0520">NAD</keyword>
<comment type="similarity">
    <text evidence="1 3">Belongs to the complex I 30 kDa subunit family.</text>
</comment>
<name>A0A4D6C4B3_9CHLO</name>
<dbReference type="Gene3D" id="3.30.460.80">
    <property type="entry name" value="NADH:ubiquinone oxidoreductase, 30kDa subunit"/>
    <property type="match status" value="1"/>
</dbReference>
<protein>
    <submittedName>
        <fullName evidence="5">NADH dehydrogenase subunit 9</fullName>
    </submittedName>
</protein>
<dbReference type="AlphaFoldDB" id="A0A4D6C4B3"/>
<gene>
    <name evidence="5" type="primary">nad9</name>
</gene>
<dbReference type="HAMAP" id="MF_01357">
    <property type="entry name" value="NDH1_NuoC"/>
    <property type="match status" value="1"/>
</dbReference>
<dbReference type="EMBL" id="MK086000">
    <property type="protein sequence ID" value="QBX98532.1"/>
    <property type="molecule type" value="Genomic_DNA"/>
</dbReference>
<dbReference type="InterPro" id="IPR020396">
    <property type="entry name" value="NADH_UbQ_OxRdtase_CS"/>
</dbReference>
<dbReference type="NCBIfam" id="TIGR01961">
    <property type="entry name" value="NuoC_fam"/>
    <property type="match status" value="1"/>
</dbReference>
<dbReference type="InterPro" id="IPR037232">
    <property type="entry name" value="NADH_quin_OxRdtase_su_C/D-like"/>
</dbReference>
<dbReference type="InterPro" id="IPR010218">
    <property type="entry name" value="NADH_DH_suC"/>
</dbReference>
<dbReference type="GeneID" id="40351464"/>
<dbReference type="Pfam" id="PF00329">
    <property type="entry name" value="Complex1_30kDa"/>
    <property type="match status" value="1"/>
</dbReference>
<keyword evidence="5" id="KW-0496">Mitochondrion</keyword>
<keyword evidence="3" id="KW-1278">Translocase</keyword>
<dbReference type="GO" id="GO:0008137">
    <property type="term" value="F:NADH dehydrogenase (ubiquinone) activity"/>
    <property type="evidence" value="ECO:0007669"/>
    <property type="project" value="InterPro"/>
</dbReference>